<dbReference type="EMBL" id="BJYR01000003">
    <property type="protein sequence ID" value="GEN98677.1"/>
    <property type="molecule type" value="Genomic_DNA"/>
</dbReference>
<evidence type="ECO:0000256" key="1">
    <source>
        <dbReference type="ARBA" id="ARBA00023015"/>
    </source>
</evidence>
<name>A0A512AG47_9SPHN</name>
<dbReference type="Gene3D" id="1.10.357.10">
    <property type="entry name" value="Tetracycline Repressor, domain 2"/>
    <property type="match status" value="1"/>
</dbReference>
<dbReference type="PRINTS" id="PR00455">
    <property type="entry name" value="HTHTETR"/>
</dbReference>
<keyword evidence="7" id="KW-1185">Reference proteome</keyword>
<feature type="DNA-binding region" description="H-T-H motif" evidence="4">
    <location>
        <begin position="57"/>
        <end position="76"/>
    </location>
</feature>
<dbReference type="InterPro" id="IPR009057">
    <property type="entry name" value="Homeodomain-like_sf"/>
</dbReference>
<accession>A0A512AG47</accession>
<evidence type="ECO:0000256" key="3">
    <source>
        <dbReference type="ARBA" id="ARBA00023163"/>
    </source>
</evidence>
<evidence type="ECO:0000256" key="2">
    <source>
        <dbReference type="ARBA" id="ARBA00023125"/>
    </source>
</evidence>
<evidence type="ECO:0000313" key="6">
    <source>
        <dbReference type="EMBL" id="GEN98677.1"/>
    </source>
</evidence>
<evidence type="ECO:0000256" key="4">
    <source>
        <dbReference type="PROSITE-ProRule" id="PRU00335"/>
    </source>
</evidence>
<gene>
    <name evidence="6" type="ORF">NSE01_05100</name>
</gene>
<organism evidence="6 7">
    <name type="scientific">Novosphingobium sediminis</name>
    <dbReference type="NCBI Taxonomy" id="707214"/>
    <lineage>
        <taxon>Bacteria</taxon>
        <taxon>Pseudomonadati</taxon>
        <taxon>Pseudomonadota</taxon>
        <taxon>Alphaproteobacteria</taxon>
        <taxon>Sphingomonadales</taxon>
        <taxon>Sphingomonadaceae</taxon>
        <taxon>Novosphingobium</taxon>
    </lineage>
</organism>
<feature type="domain" description="HTH tetR-type" evidence="5">
    <location>
        <begin position="34"/>
        <end position="94"/>
    </location>
</feature>
<dbReference type="Proteomes" id="UP000321464">
    <property type="component" value="Unassembled WGS sequence"/>
</dbReference>
<evidence type="ECO:0000259" key="5">
    <source>
        <dbReference type="PROSITE" id="PS50977"/>
    </source>
</evidence>
<dbReference type="PANTHER" id="PTHR30055:SF234">
    <property type="entry name" value="HTH-TYPE TRANSCRIPTIONAL REGULATOR BETI"/>
    <property type="match status" value="1"/>
</dbReference>
<dbReference type="AlphaFoldDB" id="A0A512AG47"/>
<protein>
    <recommendedName>
        <fullName evidence="5">HTH tetR-type domain-containing protein</fullName>
    </recommendedName>
</protein>
<comment type="caution">
    <text evidence="6">The sequence shown here is derived from an EMBL/GenBank/DDBJ whole genome shotgun (WGS) entry which is preliminary data.</text>
</comment>
<sequence length="227" mass="26022">MPVTGSTTKTRVLHALLPAGQGVQPARWQQQKSARTRLRIIEAAIDCLVESGYSGLTTQAVVERTGVSRGAMHHHFPTRMELVGAVVEHVFFERMRLFLEDYLEKMKDASEAERLDIATAAHWRSVQTREYAAYLELAVAARTDRELDQFFGPVARRYDEVWIAEMIEAFPHWRDQWEQMKLASDFVNVLHMGLLLQQPVFGEARTRLTQRLSNEVLRQVYAGKLVV</sequence>
<dbReference type="SUPFAM" id="SSF46689">
    <property type="entry name" value="Homeodomain-like"/>
    <property type="match status" value="1"/>
</dbReference>
<evidence type="ECO:0000313" key="7">
    <source>
        <dbReference type="Proteomes" id="UP000321464"/>
    </source>
</evidence>
<dbReference type="InterPro" id="IPR001647">
    <property type="entry name" value="HTH_TetR"/>
</dbReference>
<proteinExistence type="predicted"/>
<dbReference type="InterPro" id="IPR050109">
    <property type="entry name" value="HTH-type_TetR-like_transc_reg"/>
</dbReference>
<dbReference type="Pfam" id="PF00440">
    <property type="entry name" value="TetR_N"/>
    <property type="match status" value="1"/>
</dbReference>
<dbReference type="GO" id="GO:0003700">
    <property type="term" value="F:DNA-binding transcription factor activity"/>
    <property type="evidence" value="ECO:0007669"/>
    <property type="project" value="TreeGrafter"/>
</dbReference>
<dbReference type="PANTHER" id="PTHR30055">
    <property type="entry name" value="HTH-TYPE TRANSCRIPTIONAL REGULATOR RUTR"/>
    <property type="match status" value="1"/>
</dbReference>
<reference evidence="6 7" key="1">
    <citation type="submission" date="2019-07" db="EMBL/GenBank/DDBJ databases">
        <title>Whole genome shotgun sequence of Novosphingobium sediminis NBRC 106119.</title>
        <authorList>
            <person name="Hosoyama A."/>
            <person name="Uohara A."/>
            <person name="Ohji S."/>
            <person name="Ichikawa N."/>
        </authorList>
    </citation>
    <scope>NUCLEOTIDE SEQUENCE [LARGE SCALE GENOMIC DNA]</scope>
    <source>
        <strain evidence="6 7">NBRC 106119</strain>
    </source>
</reference>
<dbReference type="PROSITE" id="PS50977">
    <property type="entry name" value="HTH_TETR_2"/>
    <property type="match status" value="1"/>
</dbReference>
<keyword evidence="2 4" id="KW-0238">DNA-binding</keyword>
<keyword evidence="1" id="KW-0805">Transcription regulation</keyword>
<keyword evidence="3" id="KW-0804">Transcription</keyword>
<dbReference type="GO" id="GO:0000976">
    <property type="term" value="F:transcription cis-regulatory region binding"/>
    <property type="evidence" value="ECO:0007669"/>
    <property type="project" value="TreeGrafter"/>
</dbReference>